<feature type="transmembrane region" description="Helical" evidence="1">
    <location>
        <begin position="223"/>
        <end position="248"/>
    </location>
</feature>
<feature type="non-terminal residue" evidence="4">
    <location>
        <position position="1"/>
    </location>
</feature>
<dbReference type="InterPro" id="IPR003961">
    <property type="entry name" value="FN3_dom"/>
</dbReference>
<dbReference type="InterPro" id="IPR013783">
    <property type="entry name" value="Ig-like_fold"/>
</dbReference>
<gene>
    <name evidence="4" type="ORF">QTP70_023290</name>
</gene>
<dbReference type="EMBL" id="JAUCMX010000011">
    <property type="protein sequence ID" value="KAK3531503.1"/>
    <property type="molecule type" value="Genomic_DNA"/>
</dbReference>
<keyword evidence="1" id="KW-0472">Membrane</keyword>
<dbReference type="Pfam" id="PF09294">
    <property type="entry name" value="Interfer-bind"/>
    <property type="match status" value="1"/>
</dbReference>
<organism evidence="4 5">
    <name type="scientific">Hemibagrus guttatus</name>
    <dbReference type="NCBI Taxonomy" id="175788"/>
    <lineage>
        <taxon>Eukaryota</taxon>
        <taxon>Metazoa</taxon>
        <taxon>Chordata</taxon>
        <taxon>Craniata</taxon>
        <taxon>Vertebrata</taxon>
        <taxon>Euteleostomi</taxon>
        <taxon>Actinopterygii</taxon>
        <taxon>Neopterygii</taxon>
        <taxon>Teleostei</taxon>
        <taxon>Ostariophysi</taxon>
        <taxon>Siluriformes</taxon>
        <taxon>Bagridae</taxon>
        <taxon>Hemibagrus</taxon>
    </lineage>
</organism>
<evidence type="ECO:0000256" key="1">
    <source>
        <dbReference type="SAM" id="Phobius"/>
    </source>
</evidence>
<dbReference type="Proteomes" id="UP001274896">
    <property type="component" value="Unassembled WGS sequence"/>
</dbReference>
<evidence type="ECO:0000259" key="3">
    <source>
        <dbReference type="PROSITE" id="PS50853"/>
    </source>
</evidence>
<sequence>MERNLWVSTLIILLHLTIHISADMIPGNVTVHIWEGNVTITWDHPQENPGDCLYQVQLCSYLDSCTVWSNVSHCNLLKTTICNIGNLPVDANYKVRVGALSNQNIFWSYKRQINIRRSQLIAPNFTLSSTSVSVRVKIYRKKILNEIFTNGVQYTIYLWPAEQENQLLTKSDDDDDDDDEEGEITFTSLQPLQNYCVLVKVESTASEASNISSVHCIKLPIDWTLIICLILLGLLGIMGFLMLCICFMRRPQKMPSALKLVSVWKPMTIESVQVETVTEKGWMIINNTITKKSIQFIEEDIERRGSLDSG</sequence>
<dbReference type="PANTHER" id="PTHR20859">
    <property type="entry name" value="INTERFERON/INTERLEUKIN RECEPTOR"/>
    <property type="match status" value="1"/>
</dbReference>
<name>A0AAE0QTY9_9TELE</name>
<evidence type="ECO:0000313" key="4">
    <source>
        <dbReference type="EMBL" id="KAK3531503.1"/>
    </source>
</evidence>
<feature type="domain" description="Fibronectin type-III" evidence="3">
    <location>
        <begin position="25"/>
        <end position="118"/>
    </location>
</feature>
<dbReference type="InterPro" id="IPR036116">
    <property type="entry name" value="FN3_sf"/>
</dbReference>
<protein>
    <recommendedName>
        <fullName evidence="3">Fibronectin type-III domain-containing protein</fullName>
    </recommendedName>
</protein>
<dbReference type="InterPro" id="IPR015373">
    <property type="entry name" value="Interferon/interleukin_rcp_dom"/>
</dbReference>
<keyword evidence="1" id="KW-1133">Transmembrane helix</keyword>
<dbReference type="Pfam" id="PF01108">
    <property type="entry name" value="Tissue_fac"/>
    <property type="match status" value="1"/>
</dbReference>
<dbReference type="PROSITE" id="PS50853">
    <property type="entry name" value="FN3"/>
    <property type="match status" value="1"/>
</dbReference>
<feature type="signal peptide" evidence="2">
    <location>
        <begin position="1"/>
        <end position="22"/>
    </location>
</feature>
<evidence type="ECO:0000313" key="5">
    <source>
        <dbReference type="Proteomes" id="UP001274896"/>
    </source>
</evidence>
<evidence type="ECO:0000256" key="2">
    <source>
        <dbReference type="SAM" id="SignalP"/>
    </source>
</evidence>
<keyword evidence="1" id="KW-0812">Transmembrane</keyword>
<accession>A0AAE0QTY9</accession>
<reference evidence="4" key="1">
    <citation type="submission" date="2023-06" db="EMBL/GenBank/DDBJ databases">
        <title>Male Hemibagrus guttatus genome.</title>
        <authorList>
            <person name="Bian C."/>
        </authorList>
    </citation>
    <scope>NUCLEOTIDE SEQUENCE</scope>
    <source>
        <strain evidence="4">Male_cb2023</strain>
        <tissue evidence="4">Muscle</tissue>
    </source>
</reference>
<keyword evidence="5" id="KW-1185">Reference proteome</keyword>
<dbReference type="PANTHER" id="PTHR20859:SF94">
    <property type="entry name" value="CYTOKINE RECEPTOR FAMILY MEMBER B7"/>
    <property type="match status" value="1"/>
</dbReference>
<comment type="caution">
    <text evidence="4">The sequence shown here is derived from an EMBL/GenBank/DDBJ whole genome shotgun (WGS) entry which is preliminary data.</text>
</comment>
<proteinExistence type="predicted"/>
<dbReference type="AlphaFoldDB" id="A0AAE0QTY9"/>
<dbReference type="GO" id="GO:0005886">
    <property type="term" value="C:plasma membrane"/>
    <property type="evidence" value="ECO:0007669"/>
    <property type="project" value="TreeGrafter"/>
</dbReference>
<keyword evidence="2" id="KW-0732">Signal</keyword>
<dbReference type="Gene3D" id="2.60.40.10">
    <property type="entry name" value="Immunoglobulins"/>
    <property type="match status" value="1"/>
</dbReference>
<dbReference type="InterPro" id="IPR050650">
    <property type="entry name" value="Type-II_Cytokine-TF_Rcpt"/>
</dbReference>
<feature type="chain" id="PRO_5041919522" description="Fibronectin type-III domain-containing protein" evidence="2">
    <location>
        <begin position="23"/>
        <end position="310"/>
    </location>
</feature>
<dbReference type="SUPFAM" id="SSF49265">
    <property type="entry name" value="Fibronectin type III"/>
    <property type="match status" value="2"/>
</dbReference>
<dbReference type="CDD" id="cd00063">
    <property type="entry name" value="FN3"/>
    <property type="match status" value="1"/>
</dbReference>
<dbReference type="GO" id="GO:0004896">
    <property type="term" value="F:cytokine receptor activity"/>
    <property type="evidence" value="ECO:0007669"/>
    <property type="project" value="TreeGrafter"/>
</dbReference>